<evidence type="ECO:0000259" key="3">
    <source>
        <dbReference type="Pfam" id="PF00733"/>
    </source>
</evidence>
<dbReference type="GO" id="GO:0006529">
    <property type="term" value="P:asparagine biosynthetic process"/>
    <property type="evidence" value="ECO:0007669"/>
    <property type="project" value="InterPro"/>
</dbReference>
<gene>
    <name evidence="4" type="ORF">PCAR00345_LOCUS3048</name>
</gene>
<dbReference type="CDD" id="cd01991">
    <property type="entry name" value="Asn_synthase_B_C"/>
    <property type="match status" value="1"/>
</dbReference>
<dbReference type="GO" id="GO:0004066">
    <property type="term" value="F:asparagine synthase (glutamine-hydrolyzing) activity"/>
    <property type="evidence" value="ECO:0007669"/>
    <property type="project" value="InterPro"/>
</dbReference>
<dbReference type="Gene3D" id="3.40.50.620">
    <property type="entry name" value="HUPs"/>
    <property type="match status" value="1"/>
</dbReference>
<dbReference type="GO" id="GO:0005524">
    <property type="term" value="F:ATP binding"/>
    <property type="evidence" value="ECO:0007669"/>
    <property type="project" value="UniProtKB-KW"/>
</dbReference>
<keyword evidence="1" id="KW-0547">Nucleotide-binding</keyword>
<dbReference type="SUPFAM" id="SSF52402">
    <property type="entry name" value="Adenine nucleotide alpha hydrolases-like"/>
    <property type="match status" value="1"/>
</dbReference>
<dbReference type="PANTHER" id="PTHR11772:SF46">
    <property type="entry name" value="ASPARAGINE SYNTHETASE DOMAIN-CONTAINING PROTEIN"/>
    <property type="match status" value="1"/>
</dbReference>
<dbReference type="PANTHER" id="PTHR11772">
    <property type="entry name" value="ASPARAGINE SYNTHETASE"/>
    <property type="match status" value="1"/>
</dbReference>
<dbReference type="EMBL" id="HBIZ01005340">
    <property type="protein sequence ID" value="CAE0750463.1"/>
    <property type="molecule type" value="Transcribed_RNA"/>
</dbReference>
<evidence type="ECO:0000313" key="4">
    <source>
        <dbReference type="EMBL" id="CAE0750463.1"/>
    </source>
</evidence>
<evidence type="ECO:0000256" key="2">
    <source>
        <dbReference type="ARBA" id="ARBA00022840"/>
    </source>
</evidence>
<dbReference type="AlphaFoldDB" id="A0A7S4B143"/>
<accession>A0A7S4B143</accession>
<organism evidence="4">
    <name type="scientific">Chrysotila carterae</name>
    <name type="common">Marine alga</name>
    <name type="synonym">Syracosphaera carterae</name>
    <dbReference type="NCBI Taxonomy" id="13221"/>
    <lineage>
        <taxon>Eukaryota</taxon>
        <taxon>Haptista</taxon>
        <taxon>Haptophyta</taxon>
        <taxon>Prymnesiophyceae</taxon>
        <taxon>Isochrysidales</taxon>
        <taxon>Isochrysidaceae</taxon>
        <taxon>Chrysotila</taxon>
    </lineage>
</organism>
<dbReference type="GO" id="GO:0005829">
    <property type="term" value="C:cytosol"/>
    <property type="evidence" value="ECO:0007669"/>
    <property type="project" value="TreeGrafter"/>
</dbReference>
<dbReference type="InterPro" id="IPR001962">
    <property type="entry name" value="Asn_synthase"/>
</dbReference>
<sequence length="341" mass="36941">MAAEECRKQLCQSMSQIGARTNAADRVLILSGGVDTCAILAAAMETNVAFAAAITVITSEDSPDRPFAAAAAAEHTLPHHIVFMTTGDLVERHLPACVNILKTFDGMTLRNSLVVAAAMQKASELGFKHAIVGDGADELLGGYSFMWKAKDAAEWKEKRDSMVSKWSFATSDLAAAHGLTSHSPYMEPDFVAWAIASAQMENCIGVRQIQLELDGERIEHETGKIVLREAFATLSSWRRKDPIEVGSGATVIGHDDFWAQLIPDAAFDDEKRDAAARGFQIKNKEHLANFRAFEHAFGRDGVKHPKARTVGQGCLGCCFELPLGEMFCHVCGAYPAQKTGA</sequence>
<protein>
    <recommendedName>
        <fullName evidence="3">Asparagine synthetase domain-containing protein</fullName>
    </recommendedName>
</protein>
<reference evidence="4" key="1">
    <citation type="submission" date="2021-01" db="EMBL/GenBank/DDBJ databases">
        <authorList>
            <person name="Corre E."/>
            <person name="Pelletier E."/>
            <person name="Niang G."/>
            <person name="Scheremetjew M."/>
            <person name="Finn R."/>
            <person name="Kale V."/>
            <person name="Holt S."/>
            <person name="Cochrane G."/>
            <person name="Meng A."/>
            <person name="Brown T."/>
            <person name="Cohen L."/>
        </authorList>
    </citation>
    <scope>NUCLEOTIDE SEQUENCE</scope>
    <source>
        <strain evidence="4">CCMP645</strain>
    </source>
</reference>
<feature type="domain" description="Asparagine synthetase" evidence="3">
    <location>
        <begin position="29"/>
        <end position="153"/>
    </location>
</feature>
<keyword evidence="2" id="KW-0067">ATP-binding</keyword>
<evidence type="ECO:0000256" key="1">
    <source>
        <dbReference type="ARBA" id="ARBA00022741"/>
    </source>
</evidence>
<dbReference type="InterPro" id="IPR050795">
    <property type="entry name" value="Asn_Synthetase"/>
</dbReference>
<name>A0A7S4B143_CHRCT</name>
<dbReference type="InterPro" id="IPR014729">
    <property type="entry name" value="Rossmann-like_a/b/a_fold"/>
</dbReference>
<dbReference type="Pfam" id="PF00733">
    <property type="entry name" value="Asn_synthase"/>
    <property type="match status" value="1"/>
</dbReference>
<proteinExistence type="predicted"/>